<dbReference type="Proteomes" id="UP000325763">
    <property type="component" value="Chromosome"/>
</dbReference>
<gene>
    <name evidence="1" type="ORF">CP978_00735</name>
</gene>
<accession>A0A5P2VZ70</accession>
<evidence type="ECO:0000313" key="1">
    <source>
        <dbReference type="EMBL" id="QEV37306.1"/>
    </source>
</evidence>
<name>A0A5P2VZ70_9ACTN</name>
<evidence type="ECO:0000313" key="2">
    <source>
        <dbReference type="Proteomes" id="UP000325763"/>
    </source>
</evidence>
<reference evidence="1 2" key="1">
    <citation type="submission" date="2017-09" db="EMBL/GenBank/DDBJ databases">
        <title>Streptomyces genome completion.</title>
        <authorList>
            <person name="Lee N."/>
            <person name="Cho B.-K."/>
        </authorList>
    </citation>
    <scope>NUCLEOTIDE SEQUENCE [LARGE SCALE GENOMIC DNA]</scope>
    <source>
        <strain evidence="1 2">ATCC 14899</strain>
    </source>
</reference>
<proteinExistence type="predicted"/>
<organism evidence="1 2">
    <name type="scientific">Streptomyces nodosus</name>
    <dbReference type="NCBI Taxonomy" id="40318"/>
    <lineage>
        <taxon>Bacteria</taxon>
        <taxon>Bacillati</taxon>
        <taxon>Actinomycetota</taxon>
        <taxon>Actinomycetes</taxon>
        <taxon>Kitasatosporales</taxon>
        <taxon>Streptomycetaceae</taxon>
        <taxon>Streptomyces</taxon>
    </lineage>
</organism>
<protein>
    <submittedName>
        <fullName evidence="1">Uncharacterized protein</fullName>
    </submittedName>
</protein>
<dbReference type="EMBL" id="CP023747">
    <property type="protein sequence ID" value="QEV37306.1"/>
    <property type="molecule type" value="Genomic_DNA"/>
</dbReference>
<sequence>MRWFGGCAPGGPAAAVPAGARLLWSDPPLWAVGDWDDHRVTAVDGKDGGARLVVFGPCAARHGELVRVLNGGRPGRGGDVWPGSYTVVRSSRAGGDIPLPPVMFSAVLQEGRWPPGPA</sequence>
<dbReference type="KEGG" id="snq:CP978_00735"/>
<dbReference type="AlphaFoldDB" id="A0A5P2VZ70"/>